<dbReference type="GO" id="GO:0005634">
    <property type="term" value="C:nucleus"/>
    <property type="evidence" value="ECO:0007669"/>
    <property type="project" value="UniProtKB-SubCell"/>
</dbReference>
<dbReference type="PANTHER" id="PTHR12046">
    <property type="entry name" value="HISTONE ACETYLTRANSFERASE TYPE B CATALYTIC SUBUNIT"/>
    <property type="match status" value="1"/>
</dbReference>
<dbReference type="Pfam" id="PF21184">
    <property type="entry name" value="HAT1_C_fung"/>
    <property type="match status" value="1"/>
</dbReference>
<evidence type="ECO:0000256" key="8">
    <source>
        <dbReference type="ARBA" id="ARBA00048017"/>
    </source>
</evidence>
<dbReference type="InterPro" id="IPR037113">
    <property type="entry name" value="Hat1_N_sf"/>
</dbReference>
<comment type="caution">
    <text evidence="10">The sequence shown here is derived from an EMBL/GenBank/DDBJ whole genome shotgun (WGS) entry which is preliminary data.</text>
</comment>
<dbReference type="GO" id="GO:0000781">
    <property type="term" value="C:chromosome, telomeric region"/>
    <property type="evidence" value="ECO:0007669"/>
    <property type="project" value="GOC"/>
</dbReference>
<dbReference type="InterPro" id="IPR008942">
    <property type="entry name" value="ENTH_VHS"/>
</dbReference>
<protein>
    <recommendedName>
        <fullName evidence="4">Histone acetyltransferase type B catalytic subunit</fullName>
        <ecNumber evidence="3">2.3.1.48</ecNumber>
    </recommendedName>
</protein>
<evidence type="ECO:0000256" key="7">
    <source>
        <dbReference type="ARBA" id="ARBA00023315"/>
    </source>
</evidence>
<keyword evidence="11" id="KW-1185">Reference proteome</keyword>
<evidence type="ECO:0000313" key="11">
    <source>
        <dbReference type="Proteomes" id="UP000838763"/>
    </source>
</evidence>
<dbReference type="InterPro" id="IPR024637">
    <property type="entry name" value="Ctk3_C"/>
</dbReference>
<dbReference type="Pfam" id="PF10394">
    <property type="entry name" value="Hat1_N"/>
    <property type="match status" value="1"/>
</dbReference>
<sequence>MADKDDWSTDANEAIKMSLWRPSNDGPQPLGAPFYPRYTYSVFGDEQQIFGYKDLEIQLKFRSNDMRPFFQLKYKSRFEAIGETEPTDIKEELQQHLPPVAFGSEADWVESAKQSSLVTSWTPPGELYTTITESSGTYEVWKGTLADPAIMQLIKRMQILVLLFIEGGSNIIDPDSDEADDRWTVWFLYKKERSEYRFVGYSTVYRFYFFDKKAITTRTPSDPYEIPEGNFDLAQHDSRVRLSQFLILPPYQNDGNGSRLYQTIFNHYYTHPQTRQFTVEDPNEAFDDLRDVCDLEFLQTLPEFTSLAFKSGVTVPREGQLPELIDRKAIETAREKSKIVPRQFMRCLEMYLMSRLPESVRPSLDLEDTQSQKRVVKPAERQQYHLWELFIKSRLLIHNRDALAEMDLPERLERLDRTFEGVKTGHANIWHKFERFHSRGKTAGLSSLVLIPPQETEDHASATLVLKMADPFEVRMRFTKQLQQLNASVTATQKAAQYALKYKDMDEDLHSCIVEQLEQNRNMNTRANIMYFIEQFLQLASKDGHTNYVRMMQRDIIRVVDAVAPDDGTGSANVQVVRRPATFEDVRQIERRIEEDRERHKRLRETMWAVPTGPEDKPEWEKLWEETSDWGSDDDLMAKEEREMRGREWSSYCSHYAS</sequence>
<comment type="subcellular location">
    <subcellularLocation>
        <location evidence="1">Nucleus</location>
    </subcellularLocation>
</comment>
<dbReference type="Gene3D" id="3.40.630.30">
    <property type="match status" value="1"/>
</dbReference>
<organism evidence="10 11">
    <name type="scientific">Parascedosporium putredinis</name>
    <dbReference type="NCBI Taxonomy" id="1442378"/>
    <lineage>
        <taxon>Eukaryota</taxon>
        <taxon>Fungi</taxon>
        <taxon>Dikarya</taxon>
        <taxon>Ascomycota</taxon>
        <taxon>Pezizomycotina</taxon>
        <taxon>Sordariomycetes</taxon>
        <taxon>Hypocreomycetidae</taxon>
        <taxon>Microascales</taxon>
        <taxon>Microascaceae</taxon>
        <taxon>Parascedosporium</taxon>
    </lineage>
</organism>
<dbReference type="PROSITE" id="PS51391">
    <property type="entry name" value="CID"/>
    <property type="match status" value="1"/>
</dbReference>
<comment type="catalytic activity">
    <reaction evidence="8">
        <text>L-lysyl-[protein] + acetyl-CoA = N(6)-acetyl-L-lysyl-[protein] + CoA + H(+)</text>
        <dbReference type="Rhea" id="RHEA:45948"/>
        <dbReference type="Rhea" id="RHEA-COMP:9752"/>
        <dbReference type="Rhea" id="RHEA-COMP:10731"/>
        <dbReference type="ChEBI" id="CHEBI:15378"/>
        <dbReference type="ChEBI" id="CHEBI:29969"/>
        <dbReference type="ChEBI" id="CHEBI:57287"/>
        <dbReference type="ChEBI" id="CHEBI:57288"/>
        <dbReference type="ChEBI" id="CHEBI:61930"/>
        <dbReference type="EC" id="2.3.1.48"/>
    </reaction>
</comment>
<evidence type="ECO:0000256" key="2">
    <source>
        <dbReference type="ARBA" id="ARBA00010543"/>
    </source>
</evidence>
<dbReference type="InterPro" id="IPR013523">
    <property type="entry name" value="Hist_AcTrfase_HAT1_C"/>
</dbReference>
<proteinExistence type="inferred from homology"/>
<dbReference type="InterPro" id="IPR024638">
    <property type="entry name" value="Ctk3_N"/>
</dbReference>
<keyword evidence="7" id="KW-0012">Acyltransferase</keyword>
<dbReference type="GO" id="GO:0031509">
    <property type="term" value="P:subtelomeric heterochromatin formation"/>
    <property type="evidence" value="ECO:0007669"/>
    <property type="project" value="InterPro"/>
</dbReference>
<evidence type="ECO:0000259" key="9">
    <source>
        <dbReference type="PROSITE" id="PS51391"/>
    </source>
</evidence>
<dbReference type="Gene3D" id="1.10.10.390">
    <property type="match status" value="1"/>
</dbReference>
<evidence type="ECO:0000256" key="3">
    <source>
        <dbReference type="ARBA" id="ARBA00013184"/>
    </source>
</evidence>
<evidence type="ECO:0000256" key="6">
    <source>
        <dbReference type="ARBA" id="ARBA00023242"/>
    </source>
</evidence>
<keyword evidence="6" id="KW-0539">Nucleus</keyword>
<accession>A0A9P1H8G0</accession>
<dbReference type="OrthoDB" id="10253098at2759"/>
<dbReference type="Pfam" id="PF12350">
    <property type="entry name" value="CTK3_C"/>
    <property type="match status" value="1"/>
</dbReference>
<keyword evidence="5" id="KW-0808">Transferase</keyword>
<dbReference type="Gene3D" id="3.90.360.10">
    <property type="entry name" value="Histone acetyl transferase 1 (HAT1), N-terminal domain"/>
    <property type="match status" value="1"/>
</dbReference>
<evidence type="ECO:0000256" key="5">
    <source>
        <dbReference type="ARBA" id="ARBA00022679"/>
    </source>
</evidence>
<dbReference type="FunFam" id="1.25.40.90:FF:000032">
    <property type="entry name" value="CTD kinase subunit gamma"/>
    <property type="match status" value="1"/>
</dbReference>
<dbReference type="InterPro" id="IPR016181">
    <property type="entry name" value="Acyl_CoA_acyltransferase"/>
</dbReference>
<dbReference type="InterPro" id="IPR017380">
    <property type="entry name" value="Hist_AcTrfase_B-typ_cat-su"/>
</dbReference>
<dbReference type="GO" id="GO:0042393">
    <property type="term" value="F:histone binding"/>
    <property type="evidence" value="ECO:0007669"/>
    <property type="project" value="InterPro"/>
</dbReference>
<gene>
    <name evidence="10" type="ORF">PPNO1_LOCUS7488</name>
</gene>
<name>A0A9P1H8G0_9PEZI</name>
<evidence type="ECO:0000256" key="1">
    <source>
        <dbReference type="ARBA" id="ARBA00004123"/>
    </source>
</evidence>
<dbReference type="InterPro" id="IPR019467">
    <property type="entry name" value="Hat1_N"/>
</dbReference>
<reference evidence="10" key="1">
    <citation type="submission" date="2022-11" db="EMBL/GenBank/DDBJ databases">
        <authorList>
            <person name="Scott C."/>
            <person name="Bruce N."/>
        </authorList>
    </citation>
    <scope>NUCLEOTIDE SEQUENCE</scope>
</reference>
<comment type="similarity">
    <text evidence="2">Belongs to the HAT1 family.</text>
</comment>
<dbReference type="GO" id="GO:0004402">
    <property type="term" value="F:histone acetyltransferase activity"/>
    <property type="evidence" value="ECO:0007669"/>
    <property type="project" value="InterPro"/>
</dbReference>
<dbReference type="AlphaFoldDB" id="A0A9P1H8G0"/>
<dbReference type="InterPro" id="IPR006569">
    <property type="entry name" value="CID_dom"/>
</dbReference>
<dbReference type="EC" id="2.3.1.48" evidence="3"/>
<dbReference type="SUPFAM" id="SSF55729">
    <property type="entry name" value="Acyl-CoA N-acyltransferases (Nat)"/>
    <property type="match status" value="1"/>
</dbReference>
<dbReference type="EMBL" id="CALLCH030000017">
    <property type="protein sequence ID" value="CAI4217890.1"/>
    <property type="molecule type" value="Genomic_DNA"/>
</dbReference>
<feature type="domain" description="CID" evidence="9">
    <location>
        <begin position="470"/>
        <end position="615"/>
    </location>
</feature>
<dbReference type="Pfam" id="PF12243">
    <property type="entry name" value="CTK3"/>
    <property type="match status" value="1"/>
</dbReference>
<evidence type="ECO:0000313" key="10">
    <source>
        <dbReference type="EMBL" id="CAI4217890.1"/>
    </source>
</evidence>
<dbReference type="Gene3D" id="1.25.40.90">
    <property type="match status" value="1"/>
</dbReference>
<dbReference type="Proteomes" id="UP000838763">
    <property type="component" value="Unassembled WGS sequence"/>
</dbReference>
<evidence type="ECO:0000256" key="4">
    <source>
        <dbReference type="ARBA" id="ARBA00021268"/>
    </source>
</evidence>